<evidence type="ECO:0000313" key="1">
    <source>
        <dbReference type="EMBL" id="TLS37935.1"/>
    </source>
</evidence>
<dbReference type="Gene3D" id="6.10.140.1960">
    <property type="match status" value="1"/>
</dbReference>
<keyword evidence="2" id="KW-1185">Reference proteome</keyword>
<reference evidence="1 2" key="1">
    <citation type="submission" date="2019-04" db="EMBL/GenBank/DDBJ databases">
        <title>Bacillus caeni sp. nov., a bacterium isolated from mangrove sediment.</title>
        <authorList>
            <person name="Huang H."/>
            <person name="Mo K."/>
            <person name="Hu Y."/>
        </authorList>
    </citation>
    <scope>NUCLEOTIDE SEQUENCE [LARGE SCALE GENOMIC DNA]</scope>
    <source>
        <strain evidence="1 2">HB172195</strain>
    </source>
</reference>
<dbReference type="CDD" id="cd00657">
    <property type="entry name" value="Ferritin_like"/>
    <property type="match status" value="1"/>
</dbReference>
<organism evidence="1 2">
    <name type="scientific">Exobacillus caeni</name>
    <dbReference type="NCBI Taxonomy" id="2574798"/>
    <lineage>
        <taxon>Bacteria</taxon>
        <taxon>Bacillati</taxon>
        <taxon>Bacillota</taxon>
        <taxon>Bacilli</taxon>
        <taxon>Bacillales</taxon>
        <taxon>Guptibacillaceae</taxon>
        <taxon>Exobacillus</taxon>
    </lineage>
</organism>
<dbReference type="AlphaFoldDB" id="A0A5R9FE95"/>
<dbReference type="EMBL" id="SWLG01000005">
    <property type="protein sequence ID" value="TLS37935.1"/>
    <property type="molecule type" value="Genomic_DNA"/>
</dbReference>
<accession>A0A5R9FE95</accession>
<name>A0A5R9FE95_9BACL</name>
<dbReference type="InterPro" id="IPR012347">
    <property type="entry name" value="Ferritin-like"/>
</dbReference>
<dbReference type="OrthoDB" id="573482at2"/>
<sequence>MIPQQSNQQQPLISGVNQRLINDIEKAVVREYQAIQFYNRLAELAPTKEARQAILDIRQDVIRHYNSFNQLFAQLSGRMPNIAGAPLPVSYRDGIREAIQDEMDAITFYKNISSSTQIPGIQHRFTRAVEDVARHEQILRNLLAQ</sequence>
<dbReference type="Gene3D" id="1.20.1260.10">
    <property type="match status" value="1"/>
</dbReference>
<proteinExistence type="predicted"/>
<dbReference type="Proteomes" id="UP000308230">
    <property type="component" value="Unassembled WGS sequence"/>
</dbReference>
<protein>
    <submittedName>
        <fullName evidence="1">Ferritin-like domain-containing protein</fullName>
    </submittedName>
</protein>
<gene>
    <name evidence="1" type="ORF">FCL54_08955</name>
</gene>
<comment type="caution">
    <text evidence="1">The sequence shown here is derived from an EMBL/GenBank/DDBJ whole genome shotgun (WGS) entry which is preliminary data.</text>
</comment>
<dbReference type="InterPro" id="IPR009078">
    <property type="entry name" value="Ferritin-like_SF"/>
</dbReference>
<evidence type="ECO:0000313" key="2">
    <source>
        <dbReference type="Proteomes" id="UP000308230"/>
    </source>
</evidence>
<dbReference type="RefSeq" id="WP_138125494.1">
    <property type="nucleotide sequence ID" value="NZ_SWLG01000005.1"/>
</dbReference>
<dbReference type="SUPFAM" id="SSF47240">
    <property type="entry name" value="Ferritin-like"/>
    <property type="match status" value="1"/>
</dbReference>